<comment type="caution">
    <text evidence="5">The sequence shown here is derived from an EMBL/GenBank/DDBJ whole genome shotgun (WGS) entry which is preliminary data.</text>
</comment>
<dbReference type="CDD" id="cd00397">
    <property type="entry name" value="DNA_BRE_C"/>
    <property type="match status" value="1"/>
</dbReference>
<name>A0A646KMP6_STRJU</name>
<evidence type="ECO:0000256" key="1">
    <source>
        <dbReference type="ARBA" id="ARBA00023125"/>
    </source>
</evidence>
<evidence type="ECO:0000259" key="4">
    <source>
        <dbReference type="PROSITE" id="PS51898"/>
    </source>
</evidence>
<dbReference type="Gene3D" id="1.10.443.10">
    <property type="entry name" value="Intergrase catalytic core"/>
    <property type="match status" value="1"/>
</dbReference>
<feature type="compositionally biased region" description="Pro residues" evidence="3">
    <location>
        <begin position="103"/>
        <end position="122"/>
    </location>
</feature>
<organism evidence="5 6">
    <name type="scientific">Streptomyces jumonjinensis</name>
    <dbReference type="NCBI Taxonomy" id="1945"/>
    <lineage>
        <taxon>Bacteria</taxon>
        <taxon>Bacillati</taxon>
        <taxon>Actinomycetota</taxon>
        <taxon>Actinomycetes</taxon>
        <taxon>Kitasatosporales</taxon>
        <taxon>Streptomycetaceae</taxon>
        <taxon>Streptomyces</taxon>
    </lineage>
</organism>
<dbReference type="PROSITE" id="PS51898">
    <property type="entry name" value="TYR_RECOMBINASE"/>
    <property type="match status" value="1"/>
</dbReference>
<keyword evidence="2" id="KW-0233">DNA recombination</keyword>
<gene>
    <name evidence="5" type="ORF">FF041_25925</name>
</gene>
<evidence type="ECO:0000313" key="5">
    <source>
        <dbReference type="EMBL" id="MQT03495.1"/>
    </source>
</evidence>
<dbReference type="InterPro" id="IPR002104">
    <property type="entry name" value="Integrase_catalytic"/>
</dbReference>
<dbReference type="Gene3D" id="1.10.150.130">
    <property type="match status" value="1"/>
</dbReference>
<dbReference type="InterPro" id="IPR011010">
    <property type="entry name" value="DNA_brk_join_enz"/>
</dbReference>
<keyword evidence="6" id="KW-1185">Reference proteome</keyword>
<dbReference type="Proteomes" id="UP000419138">
    <property type="component" value="Unassembled WGS sequence"/>
</dbReference>
<accession>A0A646KMP6</accession>
<feature type="region of interest" description="Disordered" evidence="3">
    <location>
        <begin position="386"/>
        <end position="418"/>
    </location>
</feature>
<proteinExistence type="predicted"/>
<dbReference type="PANTHER" id="PTHR30349:SF81">
    <property type="entry name" value="TYROSINE RECOMBINASE XERC"/>
    <property type="match status" value="1"/>
</dbReference>
<evidence type="ECO:0000256" key="3">
    <source>
        <dbReference type="SAM" id="MobiDB-lite"/>
    </source>
</evidence>
<evidence type="ECO:0000256" key="2">
    <source>
        <dbReference type="ARBA" id="ARBA00023172"/>
    </source>
</evidence>
<dbReference type="GO" id="GO:0015074">
    <property type="term" value="P:DNA integration"/>
    <property type="evidence" value="ECO:0007669"/>
    <property type="project" value="InterPro"/>
</dbReference>
<sequence length="418" mass="47961">MLPEIGALHETGDPWEPYRLIDPEGSRVEPVALYFKDVQAGGSPATTIRSYGMDLLRWWRFLWALGLEWDKVQREDARDFCLWMQYADKPKRDHWRHRGTVPAPVPSTPRAPGPKKLPPGTPNPVTGKPSIGTKYSPNTRAHSETVLRGFYDFHLESNSGSLIVNPFPLARSRRASRAHAHHNPMDGFLPEGSGRYRPKIPARVPRRIPDEKYAEIFAGLEWDRDRALLASWAATGSRAEELLTSRQRDVLAGEQVIGVIRKGTEDYQQLPASPDAFIWLRLYQEEFWRKGSPRGRNEPLWCTLRRPWRPLSYHAARAMFMRAQQLLGSNWTLHDLRHTAAYRMANDPEMSILYVQQILAHRYLSTTQRYLIPSLDEVIEQGRAHLARQERKRLHPQPPQPAPGYNPDSLNNLFGGPL</sequence>
<dbReference type="InterPro" id="IPR013762">
    <property type="entry name" value="Integrase-like_cat_sf"/>
</dbReference>
<keyword evidence="1" id="KW-0238">DNA-binding</keyword>
<dbReference type="GO" id="GO:0006310">
    <property type="term" value="P:DNA recombination"/>
    <property type="evidence" value="ECO:0007669"/>
    <property type="project" value="UniProtKB-KW"/>
</dbReference>
<dbReference type="EMBL" id="VCLA01000170">
    <property type="protein sequence ID" value="MQT03495.1"/>
    <property type="molecule type" value="Genomic_DNA"/>
</dbReference>
<dbReference type="InterPro" id="IPR010998">
    <property type="entry name" value="Integrase_recombinase_N"/>
</dbReference>
<protein>
    <submittedName>
        <fullName evidence="5">Site-specific integrase</fullName>
    </submittedName>
</protein>
<dbReference type="GO" id="GO:0003677">
    <property type="term" value="F:DNA binding"/>
    <property type="evidence" value="ECO:0007669"/>
    <property type="project" value="UniProtKB-KW"/>
</dbReference>
<dbReference type="Pfam" id="PF00589">
    <property type="entry name" value="Phage_integrase"/>
    <property type="match status" value="1"/>
</dbReference>
<dbReference type="AlphaFoldDB" id="A0A646KMP6"/>
<dbReference type="InterPro" id="IPR050090">
    <property type="entry name" value="Tyrosine_recombinase_XerCD"/>
</dbReference>
<evidence type="ECO:0000313" key="6">
    <source>
        <dbReference type="Proteomes" id="UP000419138"/>
    </source>
</evidence>
<feature type="domain" description="Tyr recombinase" evidence="4">
    <location>
        <begin position="203"/>
        <end position="383"/>
    </location>
</feature>
<feature type="region of interest" description="Disordered" evidence="3">
    <location>
        <begin position="94"/>
        <end position="138"/>
    </location>
</feature>
<dbReference type="PANTHER" id="PTHR30349">
    <property type="entry name" value="PHAGE INTEGRASE-RELATED"/>
    <property type="match status" value="1"/>
</dbReference>
<reference evidence="5 6" key="1">
    <citation type="submission" date="2019-05" db="EMBL/GenBank/DDBJ databases">
        <title>Comparative genomics and metabolomics analyses of clavulanic acid producing Streptomyces species provides insight into specialized metabolism and evolution of beta-lactam biosynthetic gene clusters.</title>
        <authorList>
            <person name="Moore M.A."/>
            <person name="Cruz-Morales P."/>
            <person name="Barona Gomez F."/>
            <person name="Kapil T."/>
        </authorList>
    </citation>
    <scope>NUCLEOTIDE SEQUENCE [LARGE SCALE GENOMIC DNA]</scope>
    <source>
        <strain evidence="5 6">NRRL 5741</strain>
    </source>
</reference>
<dbReference type="SUPFAM" id="SSF56349">
    <property type="entry name" value="DNA breaking-rejoining enzymes"/>
    <property type="match status" value="1"/>
</dbReference>